<feature type="transmembrane region" description="Helical" evidence="7">
    <location>
        <begin position="269"/>
        <end position="291"/>
    </location>
</feature>
<name>A0A0B5ERF4_STRA4</name>
<evidence type="ECO:0000256" key="1">
    <source>
        <dbReference type="ARBA" id="ARBA00004651"/>
    </source>
</evidence>
<evidence type="ECO:0000256" key="6">
    <source>
        <dbReference type="SAM" id="MobiDB-lite"/>
    </source>
</evidence>
<dbReference type="NCBIfam" id="TIGR00765">
    <property type="entry name" value="yihY_not_rbn"/>
    <property type="match status" value="1"/>
</dbReference>
<protein>
    <submittedName>
        <fullName evidence="8">Uncharacterized protein</fullName>
    </submittedName>
</protein>
<feature type="transmembrane region" description="Helical" evidence="7">
    <location>
        <begin position="52"/>
        <end position="77"/>
    </location>
</feature>
<dbReference type="PANTHER" id="PTHR30213:SF0">
    <property type="entry name" value="UPF0761 MEMBRANE PROTEIN YIHY"/>
    <property type="match status" value="1"/>
</dbReference>
<evidence type="ECO:0000256" key="7">
    <source>
        <dbReference type="SAM" id="Phobius"/>
    </source>
</evidence>
<dbReference type="KEGG" id="sals:SLNWT_5017"/>
<dbReference type="PIRSF" id="PIRSF035875">
    <property type="entry name" value="RNase_BN"/>
    <property type="match status" value="1"/>
</dbReference>
<feature type="transmembrane region" description="Helical" evidence="7">
    <location>
        <begin position="205"/>
        <end position="224"/>
    </location>
</feature>
<evidence type="ECO:0000256" key="2">
    <source>
        <dbReference type="ARBA" id="ARBA00022475"/>
    </source>
</evidence>
<accession>A0A0B5ERF4</accession>
<evidence type="ECO:0000313" key="8">
    <source>
        <dbReference type="EMBL" id="AJE85393.1"/>
    </source>
</evidence>
<organism evidence="8 9">
    <name type="scientific">Streptomyces albus (strain ATCC 21838 / DSM 41398 / FERM P-419 / JCM 4703 / NBRC 107858)</name>
    <dbReference type="NCBI Taxonomy" id="1081613"/>
    <lineage>
        <taxon>Bacteria</taxon>
        <taxon>Bacillati</taxon>
        <taxon>Actinomycetota</taxon>
        <taxon>Actinomycetes</taxon>
        <taxon>Kitasatosporales</taxon>
        <taxon>Streptomycetaceae</taxon>
        <taxon>Streptomyces</taxon>
    </lineage>
</organism>
<dbReference type="Proteomes" id="UP000031523">
    <property type="component" value="Chromosome"/>
</dbReference>
<dbReference type="EMBL" id="CP010519">
    <property type="protein sequence ID" value="AJE85393.1"/>
    <property type="molecule type" value="Genomic_DNA"/>
</dbReference>
<keyword evidence="9" id="KW-1185">Reference proteome</keyword>
<gene>
    <name evidence="8" type="ORF">SLNWT_5017</name>
</gene>
<dbReference type="PANTHER" id="PTHR30213">
    <property type="entry name" value="INNER MEMBRANE PROTEIN YHJD"/>
    <property type="match status" value="1"/>
</dbReference>
<feature type="transmembrane region" description="Helical" evidence="7">
    <location>
        <begin position="114"/>
        <end position="136"/>
    </location>
</feature>
<comment type="subcellular location">
    <subcellularLocation>
        <location evidence="1">Cell membrane</location>
        <topology evidence="1">Multi-pass membrane protein</topology>
    </subcellularLocation>
</comment>
<feature type="transmembrane region" description="Helical" evidence="7">
    <location>
        <begin position="236"/>
        <end position="257"/>
    </location>
</feature>
<evidence type="ECO:0000256" key="3">
    <source>
        <dbReference type="ARBA" id="ARBA00022692"/>
    </source>
</evidence>
<keyword evidence="5 7" id="KW-0472">Membrane</keyword>
<sequence>MSPHTPAEPDTRPASAASRPVSPFRPGDWARARTALRRVPVRMWNDDVSDHAAALTYYTVLALLPALLTTVSLIGLFSDTATETLIADVTRWAPAESGRTLNETLEQTAQERSAAVTVVIAGFASALWSSSSYLAVFRRALHAMHGIEDHRTPLGRAHRLVLTALALLLLLLSSAVVLVVGGPLASVLSRHLGFGDTGATVWSLLRWPLLVCLVVLLVLILFRSAPKQRRGVRRTLPGGLLAGVLWLVASAAFSLYATGLDTYSRLYGSLAGVIVFLIWLWMANLALLTGAQFTVELHRTMPGEQSGTEAPRG</sequence>
<dbReference type="AlphaFoldDB" id="A0A0B5ERF4"/>
<proteinExistence type="predicted"/>
<keyword evidence="4 7" id="KW-1133">Transmembrane helix</keyword>
<feature type="transmembrane region" description="Helical" evidence="7">
    <location>
        <begin position="160"/>
        <end position="185"/>
    </location>
</feature>
<keyword evidence="2" id="KW-1003">Cell membrane</keyword>
<evidence type="ECO:0000256" key="4">
    <source>
        <dbReference type="ARBA" id="ARBA00022989"/>
    </source>
</evidence>
<keyword evidence="3 7" id="KW-0812">Transmembrane</keyword>
<evidence type="ECO:0000313" key="9">
    <source>
        <dbReference type="Proteomes" id="UP000031523"/>
    </source>
</evidence>
<dbReference type="Pfam" id="PF03631">
    <property type="entry name" value="Virul_fac_BrkB"/>
    <property type="match status" value="1"/>
</dbReference>
<dbReference type="InterPro" id="IPR017039">
    <property type="entry name" value="Virul_fac_BrkB"/>
</dbReference>
<evidence type="ECO:0000256" key="5">
    <source>
        <dbReference type="ARBA" id="ARBA00023136"/>
    </source>
</evidence>
<feature type="region of interest" description="Disordered" evidence="6">
    <location>
        <begin position="1"/>
        <end position="26"/>
    </location>
</feature>
<dbReference type="GO" id="GO:0005886">
    <property type="term" value="C:plasma membrane"/>
    <property type="evidence" value="ECO:0007669"/>
    <property type="project" value="UniProtKB-SubCell"/>
</dbReference>
<reference evidence="8 9" key="1">
    <citation type="submission" date="2015-01" db="EMBL/GenBank/DDBJ databases">
        <title>Enhanced salinomycin production by adjusting the supply of polyketide extender units in Streptomyce albus DSM 41398.</title>
        <authorList>
            <person name="Lu C."/>
        </authorList>
    </citation>
    <scope>NUCLEOTIDE SEQUENCE [LARGE SCALE GENOMIC DNA]</scope>
    <source>
        <strain evidence="9">ATCC 21838 / DSM 41398 / FERM P-419 / JCM 4703 / NBRC 107858</strain>
    </source>
</reference>